<reference evidence="2 3" key="2">
    <citation type="submission" date="2019-07" db="EMBL/GenBank/DDBJ databases">
        <title>Whole genome shotgun sequence of Enterococcus mundtii NBRC 100490.</title>
        <authorList>
            <person name="Hosoyama A."/>
            <person name="Uohara A."/>
            <person name="Ohji S."/>
            <person name="Ichikawa N."/>
        </authorList>
    </citation>
    <scope>NUCLEOTIDE SEQUENCE [LARGE SCALE GENOMIC DNA]</scope>
    <source>
        <strain evidence="2 3">NBRC 100490</strain>
    </source>
</reference>
<dbReference type="AlphaFoldDB" id="A0AAI8RAG2"/>
<proteinExistence type="predicted"/>
<accession>A0AAI8RAG2</accession>
<evidence type="ECO:0000313" key="2">
    <source>
        <dbReference type="EMBL" id="GEL80270.1"/>
    </source>
</evidence>
<reference evidence="1 4" key="1">
    <citation type="submission" date="2019-07" db="EMBL/GenBank/DDBJ databases">
        <title>antibiotic susceptibility of plant-derived lactic acid bacteria.</title>
        <authorList>
            <person name="Sugiyama M."/>
            <person name="Noda M."/>
        </authorList>
    </citation>
    <scope>NUCLEOTIDE SEQUENCE [LARGE SCALE GENOMIC DNA]</scope>
    <source>
        <strain evidence="1 4">15-1A</strain>
    </source>
</reference>
<name>A0AAI8RAG2_ENTMU</name>
<dbReference type="EMBL" id="BJWA01000008">
    <property type="protein sequence ID" value="GEL80270.1"/>
    <property type="molecule type" value="Genomic_DNA"/>
</dbReference>
<evidence type="ECO:0000313" key="4">
    <source>
        <dbReference type="Proteomes" id="UP000509460"/>
    </source>
</evidence>
<evidence type="ECO:0000313" key="1">
    <source>
        <dbReference type="EMBL" id="BBM15356.1"/>
    </source>
</evidence>
<sequence>MNDYKIRGRVNATQIHSFDTDRIISKEFIDRLRGDDFLQVKQILDYSLETDF</sequence>
<dbReference type="EMBL" id="AP019810">
    <property type="protein sequence ID" value="BBM15356.1"/>
    <property type="molecule type" value="Genomic_DNA"/>
</dbReference>
<evidence type="ECO:0000313" key="3">
    <source>
        <dbReference type="Proteomes" id="UP000321175"/>
    </source>
</evidence>
<dbReference type="Proteomes" id="UP000321175">
    <property type="component" value="Unassembled WGS sequence"/>
</dbReference>
<gene>
    <name evidence="1" type="ORF">EM151A_2169</name>
    <name evidence="2" type="ORF">EMU01_14140</name>
</gene>
<protein>
    <submittedName>
        <fullName evidence="1">Uncharacterized protein</fullName>
    </submittedName>
</protein>
<dbReference type="Proteomes" id="UP000509460">
    <property type="component" value="Chromosome"/>
</dbReference>
<keyword evidence="3" id="KW-1185">Reference proteome</keyword>
<organism evidence="1 4">
    <name type="scientific">Enterococcus mundtii</name>
    <dbReference type="NCBI Taxonomy" id="53346"/>
    <lineage>
        <taxon>Bacteria</taxon>
        <taxon>Bacillati</taxon>
        <taxon>Bacillota</taxon>
        <taxon>Bacilli</taxon>
        <taxon>Lactobacillales</taxon>
        <taxon>Enterococcaceae</taxon>
        <taxon>Enterococcus</taxon>
    </lineage>
</organism>